<organism evidence="3 4">
    <name type="scientific">Eimeria praecox</name>
    <dbReference type="NCBI Taxonomy" id="51316"/>
    <lineage>
        <taxon>Eukaryota</taxon>
        <taxon>Sar</taxon>
        <taxon>Alveolata</taxon>
        <taxon>Apicomplexa</taxon>
        <taxon>Conoidasida</taxon>
        <taxon>Coccidia</taxon>
        <taxon>Eucoccidiorida</taxon>
        <taxon>Eimeriorina</taxon>
        <taxon>Eimeriidae</taxon>
        <taxon>Eimeria</taxon>
    </lineage>
</organism>
<evidence type="ECO:0000313" key="4">
    <source>
        <dbReference type="Proteomes" id="UP000018201"/>
    </source>
</evidence>
<dbReference type="PANTHER" id="PTHR23403:SF1">
    <property type="entry name" value="TREHALASE"/>
    <property type="match status" value="1"/>
</dbReference>
<dbReference type="PRINTS" id="PR00744">
    <property type="entry name" value="GLHYDRLASE37"/>
</dbReference>
<dbReference type="GO" id="GO:0005993">
    <property type="term" value="P:trehalose catabolic process"/>
    <property type="evidence" value="ECO:0007669"/>
    <property type="project" value="TreeGrafter"/>
</dbReference>
<dbReference type="InterPro" id="IPR012341">
    <property type="entry name" value="6hp_glycosidase-like_sf"/>
</dbReference>
<dbReference type="PANTHER" id="PTHR23403">
    <property type="entry name" value="TREHALASE"/>
    <property type="match status" value="1"/>
</dbReference>
<dbReference type="EC" id="3.2.1.28" evidence="2"/>
<keyword evidence="2" id="KW-0326">Glycosidase</keyword>
<name>U6H0Z3_9EIME</name>
<sequence>MGNTSPVPLDRNELPVKLKRTVTFVDEIVCSDGPVFHAISRIFGKFDCKDLADLVMKAPIPVIVNRFAELPKNAHTQDFEKAFQDCFYPGFPDIMEWTPPDLPGKTPRWLTDNEPHGPDPVLRTGSHEDKRYLLELFGTPIFPVNQATNFDLTELPQPILDSETASSCSIPELTRYLENNFARSIILLWGKLGSPYRRSSSCSLTLADGTRSYYLTRSQPPVFSMMLSAYHAFTGDLELIRNTYMDAQREYLYWLEGDARQVCVAVEGKHFRLSRYLGHAAQPRTESWESDVAVVRDAERMAKTGSYVFNDEVRAGILRSIRAAAESGWDFSSRWVPFDMDAVEQGVMPNMRTESLLPVDLNRHVTKAL</sequence>
<keyword evidence="2" id="KW-0378">Hydrolase</keyword>
<accession>U6H0Z3</accession>
<proteinExistence type="inferred from homology"/>
<dbReference type="OrthoDB" id="3542292at2759"/>
<reference evidence="3" key="2">
    <citation type="submission" date="2013-10" db="EMBL/GenBank/DDBJ databases">
        <authorList>
            <person name="Aslett M."/>
        </authorList>
    </citation>
    <scope>NUCLEOTIDE SEQUENCE [LARGE SCALE GENOMIC DNA]</scope>
    <source>
        <strain evidence="3">Houghton</strain>
    </source>
</reference>
<dbReference type="InterPro" id="IPR008928">
    <property type="entry name" value="6-hairpin_glycosidase_sf"/>
</dbReference>
<comment type="similarity">
    <text evidence="1 2">Belongs to the glycosyl hydrolase 37 family.</text>
</comment>
<dbReference type="GO" id="GO:0004555">
    <property type="term" value="F:alpha,alpha-trehalase activity"/>
    <property type="evidence" value="ECO:0007669"/>
    <property type="project" value="UniProtKB-EC"/>
</dbReference>
<protein>
    <recommendedName>
        <fullName evidence="2">Trehalase</fullName>
        <ecNumber evidence="2">3.2.1.28</ecNumber>
    </recommendedName>
    <alternativeName>
        <fullName evidence="2">Alpha-trehalose glucohydrolase</fullName>
    </alternativeName>
</protein>
<evidence type="ECO:0000313" key="3">
    <source>
        <dbReference type="EMBL" id="CDI86256.1"/>
    </source>
</evidence>
<dbReference type="InterPro" id="IPR001661">
    <property type="entry name" value="Glyco_hydro_37"/>
</dbReference>
<dbReference type="Pfam" id="PF01204">
    <property type="entry name" value="Trehalase"/>
    <property type="match status" value="1"/>
</dbReference>
<gene>
    <name evidence="3" type="ORF">EPH_0000360</name>
</gene>
<dbReference type="SUPFAM" id="SSF48208">
    <property type="entry name" value="Six-hairpin glycosidases"/>
    <property type="match status" value="1"/>
</dbReference>
<comment type="catalytic activity">
    <reaction evidence="2">
        <text>alpha,alpha-trehalose + H2O = alpha-D-glucose + beta-D-glucose</text>
        <dbReference type="Rhea" id="RHEA:32675"/>
        <dbReference type="ChEBI" id="CHEBI:15377"/>
        <dbReference type="ChEBI" id="CHEBI:15903"/>
        <dbReference type="ChEBI" id="CHEBI:16551"/>
        <dbReference type="ChEBI" id="CHEBI:17925"/>
        <dbReference type="EC" id="3.2.1.28"/>
    </reaction>
</comment>
<dbReference type="Gene3D" id="1.50.10.10">
    <property type="match status" value="1"/>
</dbReference>
<dbReference type="AlphaFoldDB" id="U6H0Z3"/>
<evidence type="ECO:0000256" key="2">
    <source>
        <dbReference type="RuleBase" id="RU361180"/>
    </source>
</evidence>
<evidence type="ECO:0000256" key="1">
    <source>
        <dbReference type="ARBA" id="ARBA00005615"/>
    </source>
</evidence>
<reference evidence="3" key="1">
    <citation type="submission" date="2013-10" db="EMBL/GenBank/DDBJ databases">
        <title>Genomic analysis of the causative agents of coccidiosis in chickens.</title>
        <authorList>
            <person name="Reid A.J."/>
            <person name="Blake D."/>
            <person name="Billington K."/>
            <person name="Browne H."/>
            <person name="Dunn M."/>
            <person name="Hung S."/>
            <person name="Kawahara F."/>
            <person name="Miranda-Saavedra D."/>
            <person name="Mourier T."/>
            <person name="Nagra H."/>
            <person name="Otto T.D."/>
            <person name="Rawlings N."/>
            <person name="Sanchez A."/>
            <person name="Sanders M."/>
            <person name="Subramaniam C."/>
            <person name="Tay Y."/>
            <person name="Dear P."/>
            <person name="Doerig C."/>
            <person name="Gruber A."/>
            <person name="Parkinson J."/>
            <person name="Shirley M."/>
            <person name="Wan K.L."/>
            <person name="Berriman M."/>
            <person name="Tomley F."/>
            <person name="Pain A."/>
        </authorList>
    </citation>
    <scope>NUCLEOTIDE SEQUENCE [LARGE SCALE GENOMIC DNA]</scope>
    <source>
        <strain evidence="3">Houghton</strain>
    </source>
</reference>
<dbReference type="Proteomes" id="UP000018201">
    <property type="component" value="Unassembled WGS sequence"/>
</dbReference>
<keyword evidence="4" id="KW-1185">Reference proteome</keyword>
<dbReference type="EMBL" id="HG695046">
    <property type="protein sequence ID" value="CDI86256.1"/>
    <property type="molecule type" value="Genomic_DNA"/>
</dbReference>
<dbReference type="VEuPathDB" id="ToxoDB:EPH_0000360"/>